<sequence>MKEDIEENVGKDDGKSVKEEQREDQEEMSLNEVYDVKFPPDHQNLNPLRCTMEDDHRTSGEDT</sequence>
<evidence type="ECO:0000313" key="3">
    <source>
        <dbReference type="Proteomes" id="UP000826656"/>
    </source>
</evidence>
<comment type="caution">
    <text evidence="2">The sequence shown here is derived from an EMBL/GenBank/DDBJ whole genome shotgun (WGS) entry which is preliminary data.</text>
</comment>
<accession>A0ABQ7UBE6</accession>
<evidence type="ECO:0000256" key="1">
    <source>
        <dbReference type="SAM" id="MobiDB-lite"/>
    </source>
</evidence>
<protein>
    <submittedName>
        <fullName evidence="2">Uncharacterized protein</fullName>
    </submittedName>
</protein>
<gene>
    <name evidence="2" type="ORF">KY290_032149</name>
</gene>
<evidence type="ECO:0000313" key="2">
    <source>
        <dbReference type="EMBL" id="KAH0744156.1"/>
    </source>
</evidence>
<proteinExistence type="predicted"/>
<feature type="compositionally biased region" description="Basic and acidic residues" evidence="1">
    <location>
        <begin position="1"/>
        <end position="21"/>
    </location>
</feature>
<dbReference type="EMBL" id="JAIVGD010000023">
    <property type="protein sequence ID" value="KAH0744156.1"/>
    <property type="molecule type" value="Genomic_DNA"/>
</dbReference>
<feature type="region of interest" description="Disordered" evidence="1">
    <location>
        <begin position="1"/>
        <end position="63"/>
    </location>
</feature>
<reference evidence="2 3" key="1">
    <citation type="journal article" date="2021" name="bioRxiv">
        <title>Chromosome-scale and haplotype-resolved genome assembly of a tetraploid potato cultivar.</title>
        <authorList>
            <person name="Sun H."/>
            <person name="Jiao W.-B."/>
            <person name="Krause K."/>
            <person name="Campoy J.A."/>
            <person name="Goel M."/>
            <person name="Folz-Donahue K."/>
            <person name="Kukat C."/>
            <person name="Huettel B."/>
            <person name="Schneeberger K."/>
        </authorList>
    </citation>
    <scope>NUCLEOTIDE SEQUENCE [LARGE SCALE GENOMIC DNA]</scope>
    <source>
        <strain evidence="2">SolTubOtavaFocal</strain>
        <tissue evidence="2">Leaves</tissue>
    </source>
</reference>
<dbReference type="Proteomes" id="UP000826656">
    <property type="component" value="Unassembled WGS sequence"/>
</dbReference>
<feature type="compositionally biased region" description="Basic and acidic residues" evidence="1">
    <location>
        <begin position="51"/>
        <end position="63"/>
    </location>
</feature>
<keyword evidence="3" id="KW-1185">Reference proteome</keyword>
<organism evidence="2 3">
    <name type="scientific">Solanum tuberosum</name>
    <name type="common">Potato</name>
    <dbReference type="NCBI Taxonomy" id="4113"/>
    <lineage>
        <taxon>Eukaryota</taxon>
        <taxon>Viridiplantae</taxon>
        <taxon>Streptophyta</taxon>
        <taxon>Embryophyta</taxon>
        <taxon>Tracheophyta</taxon>
        <taxon>Spermatophyta</taxon>
        <taxon>Magnoliopsida</taxon>
        <taxon>eudicotyledons</taxon>
        <taxon>Gunneridae</taxon>
        <taxon>Pentapetalae</taxon>
        <taxon>asterids</taxon>
        <taxon>lamiids</taxon>
        <taxon>Solanales</taxon>
        <taxon>Solanaceae</taxon>
        <taxon>Solanoideae</taxon>
        <taxon>Solaneae</taxon>
        <taxon>Solanum</taxon>
    </lineage>
</organism>
<name>A0ABQ7UBE6_SOLTU</name>